<dbReference type="SUPFAM" id="SSF53756">
    <property type="entry name" value="UDP-Glycosyltransferase/glycogen phosphorylase"/>
    <property type="match status" value="1"/>
</dbReference>
<sequence>MIKVFIACSGLGHVQRGFESFTRECFDTLIGEPSIQLTLFKGAGQPHEKEVTLWNLPRSDGKAIQLGKLTGRTGYNIEQSTFFLSLLPHIYRENPDIIYFSDINLGHALWHWRRFTKKRYKLLFSNGSPQEPPFPRWDYIQQLTPFHLQQALDAGVPVENQSLVPYGFHISPQLQRLTPSEQKSLRVKLGLPDNQPLILSVGMIDKSHKRMDYLIREVASLPQPRPYLLLLGQQDIESYEVINLGVQLLGSENFQVRTVKQHEVLSYYKVADLFVLASLREGLPRVLVEAMSYGLPCLVHDYAITKFVVGKDGYLANFQLTGSLANLITQVLAEGYSESKYYLRHRNIYNRFSWEQLRPSYIEMIQQCANVENLVSHNDSFQLSQSAIAVQNKL</sequence>
<dbReference type="CDD" id="cd03801">
    <property type="entry name" value="GT4_PimA-like"/>
    <property type="match status" value="1"/>
</dbReference>
<dbReference type="EMBL" id="ANNX02000045">
    <property type="protein sequence ID" value="KYC37748.1"/>
    <property type="molecule type" value="Genomic_DNA"/>
</dbReference>
<dbReference type="GO" id="GO:0016757">
    <property type="term" value="F:glycosyltransferase activity"/>
    <property type="evidence" value="ECO:0007669"/>
    <property type="project" value="InterPro"/>
</dbReference>
<gene>
    <name evidence="3" type="ORF">WA1_04310</name>
</gene>
<protein>
    <submittedName>
        <fullName evidence="3">Glycosyl transferase</fullName>
    </submittedName>
</protein>
<evidence type="ECO:0000259" key="2">
    <source>
        <dbReference type="Pfam" id="PF00534"/>
    </source>
</evidence>
<keyword evidence="4" id="KW-1185">Reference proteome</keyword>
<dbReference type="RefSeq" id="WP_017743287.1">
    <property type="nucleotide sequence ID" value="NZ_KQ976354.1"/>
</dbReference>
<dbReference type="GO" id="GO:0009103">
    <property type="term" value="P:lipopolysaccharide biosynthetic process"/>
    <property type="evidence" value="ECO:0007669"/>
    <property type="project" value="TreeGrafter"/>
</dbReference>
<evidence type="ECO:0000256" key="1">
    <source>
        <dbReference type="ARBA" id="ARBA00022679"/>
    </source>
</evidence>
<organism evidence="3 4">
    <name type="scientific">Scytonema hofmannii PCC 7110</name>
    <dbReference type="NCBI Taxonomy" id="128403"/>
    <lineage>
        <taxon>Bacteria</taxon>
        <taxon>Bacillati</taxon>
        <taxon>Cyanobacteriota</taxon>
        <taxon>Cyanophyceae</taxon>
        <taxon>Nostocales</taxon>
        <taxon>Scytonemataceae</taxon>
        <taxon>Scytonema</taxon>
    </lineage>
</organism>
<dbReference type="PANTHER" id="PTHR46401">
    <property type="entry name" value="GLYCOSYLTRANSFERASE WBBK-RELATED"/>
    <property type="match status" value="1"/>
</dbReference>
<dbReference type="InterPro" id="IPR001296">
    <property type="entry name" value="Glyco_trans_1"/>
</dbReference>
<dbReference type="Pfam" id="PF00534">
    <property type="entry name" value="Glycos_transf_1"/>
    <property type="match status" value="1"/>
</dbReference>
<feature type="domain" description="Glycosyl transferase family 1" evidence="2">
    <location>
        <begin position="183"/>
        <end position="335"/>
    </location>
</feature>
<accession>A0A139WZ90</accession>
<comment type="caution">
    <text evidence="3">The sequence shown here is derived from an EMBL/GenBank/DDBJ whole genome shotgun (WGS) entry which is preliminary data.</text>
</comment>
<evidence type="ECO:0000313" key="3">
    <source>
        <dbReference type="EMBL" id="KYC37748.1"/>
    </source>
</evidence>
<name>A0A139WZ90_9CYAN</name>
<dbReference type="PANTHER" id="PTHR46401:SF2">
    <property type="entry name" value="GLYCOSYLTRANSFERASE WBBK-RELATED"/>
    <property type="match status" value="1"/>
</dbReference>
<dbReference type="AlphaFoldDB" id="A0A139WZ90"/>
<dbReference type="Gene3D" id="3.40.50.2000">
    <property type="entry name" value="Glycogen Phosphorylase B"/>
    <property type="match status" value="2"/>
</dbReference>
<keyword evidence="1 3" id="KW-0808">Transferase</keyword>
<dbReference type="STRING" id="128403.WA1_04310"/>
<dbReference type="OrthoDB" id="9802525at2"/>
<evidence type="ECO:0000313" key="4">
    <source>
        <dbReference type="Proteomes" id="UP000076925"/>
    </source>
</evidence>
<proteinExistence type="predicted"/>
<reference evidence="3 4" key="1">
    <citation type="journal article" date="2013" name="Genome Biol. Evol.">
        <title>Genomes of Stigonematalean cyanobacteria (subsection V) and the evolution of oxygenic photosynthesis from prokaryotes to plastids.</title>
        <authorList>
            <person name="Dagan T."/>
            <person name="Roettger M."/>
            <person name="Stucken K."/>
            <person name="Landan G."/>
            <person name="Koch R."/>
            <person name="Major P."/>
            <person name="Gould S.B."/>
            <person name="Goremykin V.V."/>
            <person name="Rippka R."/>
            <person name="Tandeau de Marsac N."/>
            <person name="Gugger M."/>
            <person name="Lockhart P.J."/>
            <person name="Allen J.F."/>
            <person name="Brune I."/>
            <person name="Maus I."/>
            <person name="Puhler A."/>
            <person name="Martin W.F."/>
        </authorList>
    </citation>
    <scope>NUCLEOTIDE SEQUENCE [LARGE SCALE GENOMIC DNA]</scope>
    <source>
        <strain evidence="3 4">PCC 7110</strain>
    </source>
</reference>
<dbReference type="Proteomes" id="UP000076925">
    <property type="component" value="Unassembled WGS sequence"/>
</dbReference>